<dbReference type="PRINTS" id="PR00702">
    <property type="entry name" value="ACRIFLAVINRP"/>
</dbReference>
<feature type="non-terminal residue" evidence="2">
    <location>
        <position position="1"/>
    </location>
</feature>
<proteinExistence type="predicted"/>
<dbReference type="PANTHER" id="PTHR32063">
    <property type="match status" value="1"/>
</dbReference>
<keyword evidence="3" id="KW-1185">Reference proteome</keyword>
<dbReference type="Gene3D" id="3.30.2090.10">
    <property type="entry name" value="Multidrug efflux transporter AcrB TolC docking domain, DN and DC subdomains"/>
    <property type="match status" value="2"/>
</dbReference>
<dbReference type="Proteomes" id="UP000199513">
    <property type="component" value="Unassembled WGS sequence"/>
</dbReference>
<sequence>AESRDGLAVIKLSFDYGTNINLAYIETNEKIDALMGSLPRDMPRPKVIKASASDIPVFNLNVSYKSANSPSSGEGRSGAKNESNFLSLSEFCENVLKRRLEQLDEVALVDLSGLSLPEMVIIPDQGKLLSLGMNEQTLSQILQRNNIELGNLTVKDGQYQYNIRFNSVLRSKEDIENVYFKVGENRILQIKEVATVQLRPQKLRGFYTYNGKRAVVMSVIKQADAQLLQLRKTLQSLSKEFEKDYPQLEFHISQDQTELLDLSINNLISNLLVGGFCAFVVIFFFLGDFKAPVLIGVTIPVSLIVTFLFFYLFGISINVVSLAGLVLGIGMVVDSAIIVIENIEQFRENGYTLDDACIAGTNEVMMPLFTSILTNSAVFLPLVFISGVAGALFLDQALSVSLALGISLLSSFTLIPVLYRLFYFHQKSYIPKPPSFFMRQVEKGYYWLMTFIFKRKVVSIGFFVSLIFLAIFLSFSIPKQGMPDISRTELEAKIDWNEAITVEENEARISKINKGLSNFEGKLLYTSAFIGQQQFLLNRELQQNFNETLLSIKVGDNQTFFDLQAKLQTLFKQDFPKANVSFSAAKNIFEQLFNTTQAPLVARFTNNQEAEVPTPARMENVYQNLSKKGLYTEFPSLQSRLQIEILKEKLLLYEVEYERVFTTLKTLFNENNLGNLKAEQRYIPIVLGGEEQEINTLLQKATVQNSKGQNIYLTHLIRVSTQQDYKSFFSASEGDFIPFSFDIDAEKIAESQAVIQKIAQEDGNLSLTFSGSYFRNLAFIKELTVVILVAIGLLFFILAAQFESLLQPFIVMIAVVFGLTGSMLMLFLAGNSLNVMSAIGMVVLIGIVDNDSILKIDTMNKSRETHSLMEAIKLAGKRRLKAQLMTSLTTILGLTPTLFSSGLGAELQIPLALSVIGGMLLGTLISVSFIPLMYWFMYRKKGV</sequence>
<gene>
    <name evidence="2" type="ORF">SAMN04488541_10756</name>
</gene>
<keyword evidence="1" id="KW-1133">Transmembrane helix</keyword>
<organism evidence="2 3">
    <name type="scientific">Thermoflexibacter ruber</name>
    <dbReference type="NCBI Taxonomy" id="1003"/>
    <lineage>
        <taxon>Bacteria</taxon>
        <taxon>Pseudomonadati</taxon>
        <taxon>Bacteroidota</taxon>
        <taxon>Cytophagia</taxon>
        <taxon>Cytophagales</taxon>
        <taxon>Thermoflexibacteraceae</taxon>
        <taxon>Thermoflexibacter</taxon>
    </lineage>
</organism>
<keyword evidence="1" id="KW-0472">Membrane</keyword>
<feature type="transmembrane region" description="Helical" evidence="1">
    <location>
        <begin position="809"/>
        <end position="829"/>
    </location>
</feature>
<name>A0A1I2K0L9_9BACT</name>
<feature type="transmembrane region" description="Helical" evidence="1">
    <location>
        <begin position="372"/>
        <end position="394"/>
    </location>
</feature>
<dbReference type="SUPFAM" id="SSF82866">
    <property type="entry name" value="Multidrug efflux transporter AcrB transmembrane domain"/>
    <property type="match status" value="2"/>
</dbReference>
<feature type="transmembrane region" description="Helical" evidence="1">
    <location>
        <begin position="400"/>
        <end position="422"/>
    </location>
</feature>
<accession>A0A1I2K0L9</accession>
<dbReference type="InterPro" id="IPR027463">
    <property type="entry name" value="AcrB_DN_DC_subdom"/>
</dbReference>
<feature type="transmembrane region" description="Helical" evidence="1">
    <location>
        <begin position="911"/>
        <end position="937"/>
    </location>
</feature>
<dbReference type="RefSeq" id="WP_091549504.1">
    <property type="nucleotide sequence ID" value="NZ_FONY01000075.1"/>
</dbReference>
<keyword evidence="1" id="KW-0812">Transmembrane</keyword>
<dbReference type="Gene3D" id="3.30.70.1430">
    <property type="entry name" value="Multidrug efflux transporter AcrB pore domain"/>
    <property type="match status" value="2"/>
</dbReference>
<dbReference type="OrthoDB" id="9798415at2"/>
<dbReference type="SUPFAM" id="SSF82714">
    <property type="entry name" value="Multidrug efflux transporter AcrB TolC docking domain, DN and DC subdomains"/>
    <property type="match status" value="1"/>
</dbReference>
<dbReference type="InterPro" id="IPR001036">
    <property type="entry name" value="Acrflvin-R"/>
</dbReference>
<dbReference type="STRING" id="1003.SAMN04488541_10756"/>
<dbReference type="Gene3D" id="1.20.1640.10">
    <property type="entry name" value="Multidrug efflux transporter AcrB transmembrane domain"/>
    <property type="match status" value="2"/>
</dbReference>
<evidence type="ECO:0000313" key="2">
    <source>
        <dbReference type="EMBL" id="SFF59923.1"/>
    </source>
</evidence>
<dbReference type="PANTHER" id="PTHR32063:SF0">
    <property type="entry name" value="SWARMING MOTILITY PROTEIN SWRC"/>
    <property type="match status" value="1"/>
</dbReference>
<feature type="transmembrane region" description="Helical" evidence="1">
    <location>
        <begin position="783"/>
        <end position="802"/>
    </location>
</feature>
<feature type="transmembrane region" description="Helical" evidence="1">
    <location>
        <begin position="293"/>
        <end position="313"/>
    </location>
</feature>
<dbReference type="EMBL" id="FONY01000075">
    <property type="protein sequence ID" value="SFF59923.1"/>
    <property type="molecule type" value="Genomic_DNA"/>
</dbReference>
<feature type="transmembrane region" description="Helical" evidence="1">
    <location>
        <begin position="457"/>
        <end position="477"/>
    </location>
</feature>
<evidence type="ECO:0000256" key="1">
    <source>
        <dbReference type="SAM" id="Phobius"/>
    </source>
</evidence>
<dbReference type="SUPFAM" id="SSF82693">
    <property type="entry name" value="Multidrug efflux transporter AcrB pore domain, PN1, PN2, PC1 and PC2 subdomains"/>
    <property type="match status" value="2"/>
</dbReference>
<dbReference type="Pfam" id="PF00873">
    <property type="entry name" value="ACR_tran"/>
    <property type="match status" value="1"/>
</dbReference>
<dbReference type="AlphaFoldDB" id="A0A1I2K0L9"/>
<dbReference type="Gene3D" id="3.30.70.1320">
    <property type="entry name" value="Multidrug efflux transporter AcrB pore domain like"/>
    <property type="match status" value="1"/>
</dbReference>
<dbReference type="GO" id="GO:0005886">
    <property type="term" value="C:plasma membrane"/>
    <property type="evidence" value="ECO:0007669"/>
    <property type="project" value="TreeGrafter"/>
</dbReference>
<dbReference type="Gene3D" id="3.30.70.1440">
    <property type="entry name" value="Multidrug efflux transporter AcrB pore domain"/>
    <property type="match status" value="1"/>
</dbReference>
<evidence type="ECO:0000313" key="3">
    <source>
        <dbReference type="Proteomes" id="UP000199513"/>
    </source>
</evidence>
<protein>
    <submittedName>
        <fullName evidence="2">Multidrug efflux pump subunit AcrB</fullName>
    </submittedName>
</protein>
<reference evidence="2 3" key="1">
    <citation type="submission" date="2016-10" db="EMBL/GenBank/DDBJ databases">
        <authorList>
            <person name="de Groot N.N."/>
        </authorList>
    </citation>
    <scope>NUCLEOTIDE SEQUENCE [LARGE SCALE GENOMIC DNA]</scope>
    <source>
        <strain>GEY</strain>
        <strain evidence="3">DSM 9560</strain>
    </source>
</reference>
<feature type="transmembrane region" description="Helical" evidence="1">
    <location>
        <begin position="884"/>
        <end position="905"/>
    </location>
</feature>
<feature type="transmembrane region" description="Helical" evidence="1">
    <location>
        <begin position="267"/>
        <end position="286"/>
    </location>
</feature>
<dbReference type="GO" id="GO:0042910">
    <property type="term" value="F:xenobiotic transmembrane transporter activity"/>
    <property type="evidence" value="ECO:0007669"/>
    <property type="project" value="TreeGrafter"/>
</dbReference>
<feature type="transmembrane region" description="Helical" evidence="1">
    <location>
        <begin position="319"/>
        <end position="340"/>
    </location>
</feature>